<dbReference type="Pfam" id="PF03572">
    <property type="entry name" value="Peptidase_S41"/>
    <property type="match status" value="1"/>
</dbReference>
<evidence type="ECO:0000313" key="3">
    <source>
        <dbReference type="Proteomes" id="UP000696294"/>
    </source>
</evidence>
<dbReference type="Gene3D" id="3.90.226.10">
    <property type="entry name" value="2-enoyl-CoA Hydratase, Chain A, domain 1"/>
    <property type="match status" value="1"/>
</dbReference>
<dbReference type="Pfam" id="PF11918">
    <property type="entry name" value="Peptidase_S41_N"/>
    <property type="match status" value="1"/>
</dbReference>
<dbReference type="EMBL" id="JAATEP010000066">
    <property type="protein sequence ID" value="NJP97481.1"/>
    <property type="molecule type" value="Genomic_DNA"/>
</dbReference>
<gene>
    <name evidence="2" type="ORF">HCN51_50050</name>
</gene>
<comment type="caution">
    <text evidence="2">The sequence shown here is derived from an EMBL/GenBank/DDBJ whole genome shotgun (WGS) entry which is preliminary data.</text>
</comment>
<dbReference type="PANTHER" id="PTHR11261">
    <property type="entry name" value="INTERPHOTORECEPTOR RETINOID-BINDING PROTEIN"/>
    <property type="match status" value="1"/>
</dbReference>
<keyword evidence="3" id="KW-1185">Reference proteome</keyword>
<reference evidence="2 3" key="1">
    <citation type="submission" date="2020-03" db="EMBL/GenBank/DDBJ databases">
        <title>WGS of actinomycetes isolated from Thailand.</title>
        <authorList>
            <person name="Thawai C."/>
        </authorList>
    </citation>
    <scope>NUCLEOTIDE SEQUENCE [LARGE SCALE GENOMIC DNA]</scope>
    <source>
        <strain evidence="2 3">FMUSA5-5</strain>
    </source>
</reference>
<dbReference type="SUPFAM" id="SSF52096">
    <property type="entry name" value="ClpP/crotonase"/>
    <property type="match status" value="1"/>
</dbReference>
<dbReference type="Gene3D" id="3.30.750.44">
    <property type="match status" value="1"/>
</dbReference>
<sequence length="322" mass="34713">MDWTPQITALCTQLINHYVFPKVAEEIARTLRNRLVEGFYDAITTDEAFAAAVTADLQLINGDKHLRVLHSVTEVLEDDPSDAALYRQEVALSGYGIARVERLPGNVGYLDTVMFALPELAGERVIAAMTLVADTDVLIVDVRRNHGGAPGTVSLMCTYLFGAGQEQQTHLNSIRYRSGKTQQFWTLPFAPGPRFGLGKPIYVLTSATTFSGAEELAYDLQSQGRATVVGERTKGGANPGGRYWLGPHLKASIPSGSATNPITGTNWESVGVIPDIEVPAGDAFDRAYALALRHVLDLGEAGYRRIVAGEARQALNALSGNA</sequence>
<dbReference type="InterPro" id="IPR005151">
    <property type="entry name" value="Tail-specific_protease"/>
</dbReference>
<name>A0ABX1BIA5_9ACTN</name>
<dbReference type="SMART" id="SM00245">
    <property type="entry name" value="TSPc"/>
    <property type="match status" value="1"/>
</dbReference>
<organism evidence="2 3">
    <name type="scientific">Nonomuraea composti</name>
    <dbReference type="NCBI Taxonomy" id="2720023"/>
    <lineage>
        <taxon>Bacteria</taxon>
        <taxon>Bacillati</taxon>
        <taxon>Actinomycetota</taxon>
        <taxon>Actinomycetes</taxon>
        <taxon>Streptosporangiales</taxon>
        <taxon>Streptosporangiaceae</taxon>
        <taxon>Nonomuraea</taxon>
    </lineage>
</organism>
<evidence type="ECO:0000313" key="2">
    <source>
        <dbReference type="EMBL" id="NJP97481.1"/>
    </source>
</evidence>
<feature type="domain" description="Tail specific protease" evidence="1">
    <location>
        <begin position="78"/>
        <end position="279"/>
    </location>
</feature>
<dbReference type="Proteomes" id="UP000696294">
    <property type="component" value="Unassembled WGS sequence"/>
</dbReference>
<proteinExistence type="predicted"/>
<protein>
    <submittedName>
        <fullName evidence="2">S41 family peptidase</fullName>
    </submittedName>
</protein>
<dbReference type="PANTHER" id="PTHR11261:SF3">
    <property type="entry name" value="RETINOL-BINDING PROTEIN 3"/>
    <property type="match status" value="1"/>
</dbReference>
<evidence type="ECO:0000259" key="1">
    <source>
        <dbReference type="SMART" id="SM00245"/>
    </source>
</evidence>
<dbReference type="CDD" id="cd07563">
    <property type="entry name" value="Peptidase_S41_IRBP"/>
    <property type="match status" value="1"/>
</dbReference>
<dbReference type="RefSeq" id="WP_168019668.1">
    <property type="nucleotide sequence ID" value="NZ_JAATEP010000066.1"/>
</dbReference>
<accession>A0ABX1BIA5</accession>
<dbReference type="InterPro" id="IPR029045">
    <property type="entry name" value="ClpP/crotonase-like_dom_sf"/>
</dbReference>